<evidence type="ECO:0000256" key="1">
    <source>
        <dbReference type="ARBA" id="ARBA00038208"/>
    </source>
</evidence>
<dbReference type="OrthoDB" id="10253744at2759"/>
<proteinExistence type="inferred from homology"/>
<dbReference type="SUPFAM" id="SSF52833">
    <property type="entry name" value="Thioredoxin-like"/>
    <property type="match status" value="1"/>
</dbReference>
<evidence type="ECO:0000256" key="2">
    <source>
        <dbReference type="ARBA" id="ARBA00040895"/>
    </source>
</evidence>
<dbReference type="Pfam" id="PF06999">
    <property type="entry name" value="Suc_Fer-like"/>
    <property type="match status" value="1"/>
</dbReference>
<name>U4L748_PYROM</name>
<reference evidence="3 4" key="1">
    <citation type="journal article" date="2013" name="PLoS Genet.">
        <title>The genome and development-dependent transcriptomes of Pyronema confluens: a window into fungal evolution.</title>
        <authorList>
            <person name="Traeger S."/>
            <person name="Altegoer F."/>
            <person name="Freitag M."/>
            <person name="Gabaldon T."/>
            <person name="Kempken F."/>
            <person name="Kumar A."/>
            <person name="Marcet-Houben M."/>
            <person name="Poggeler S."/>
            <person name="Stajich J.E."/>
            <person name="Nowrousian M."/>
        </authorList>
    </citation>
    <scope>NUCLEOTIDE SEQUENCE [LARGE SCALE GENOMIC DNA]</scope>
    <source>
        <strain evidence="4">CBS 100304</strain>
        <tissue evidence="3">Vegetative mycelium</tissue>
    </source>
</reference>
<dbReference type="InterPro" id="IPR036249">
    <property type="entry name" value="Thioredoxin-like_sf"/>
</dbReference>
<dbReference type="Gene3D" id="3.40.30.10">
    <property type="entry name" value="Glutaredoxin"/>
    <property type="match status" value="1"/>
</dbReference>
<dbReference type="InterPro" id="IPR009737">
    <property type="entry name" value="Aim32/Apd1-like"/>
</dbReference>
<organism evidence="3 4">
    <name type="scientific">Pyronema omphalodes (strain CBS 100304)</name>
    <name type="common">Pyronema confluens</name>
    <dbReference type="NCBI Taxonomy" id="1076935"/>
    <lineage>
        <taxon>Eukaryota</taxon>
        <taxon>Fungi</taxon>
        <taxon>Dikarya</taxon>
        <taxon>Ascomycota</taxon>
        <taxon>Pezizomycotina</taxon>
        <taxon>Pezizomycetes</taxon>
        <taxon>Pezizales</taxon>
        <taxon>Pyronemataceae</taxon>
        <taxon>Pyronema</taxon>
    </lineage>
</organism>
<protein>
    <recommendedName>
        <fullName evidence="2">Altered inheritance of mitochondria protein 32</fullName>
    </recommendedName>
</protein>
<dbReference type="eggNOG" id="ENOG502QS3W">
    <property type="taxonomic scope" value="Eukaryota"/>
</dbReference>
<accession>U4L748</accession>
<dbReference type="PANTHER" id="PTHR31902:SF7">
    <property type="entry name" value="ALTERED INHERITANCE OF MITOCHONDRIA PROTEIN 32"/>
    <property type="match status" value="1"/>
</dbReference>
<comment type="similarity">
    <text evidence="1">Belongs to the AIM32 family.</text>
</comment>
<dbReference type="EMBL" id="HF935761">
    <property type="protein sequence ID" value="CCX13008.1"/>
    <property type="molecule type" value="Genomic_DNA"/>
</dbReference>
<keyword evidence="4" id="KW-1185">Reference proteome</keyword>
<dbReference type="PANTHER" id="PTHR31902">
    <property type="entry name" value="ACTIN PATCHES DISTAL PROTEIN 1"/>
    <property type="match status" value="1"/>
</dbReference>
<evidence type="ECO:0000313" key="3">
    <source>
        <dbReference type="EMBL" id="CCX13008.1"/>
    </source>
</evidence>
<dbReference type="STRING" id="1076935.U4L748"/>
<evidence type="ECO:0000313" key="4">
    <source>
        <dbReference type="Proteomes" id="UP000018144"/>
    </source>
</evidence>
<sequence>MRPTLRLLAARIAIPTNTLFPRVPSVPCPPPSTPPCACNPEGLDIDRETPLMGTMPRYGKHLVVATGVSDWPSKIEMDPKNELAGKIKAVMRSKGDPFNPTLVTNSSLPGGGVYEFPAGRFYPADELSSLLSTGELSPDAHTLKHATVLICSHNSRDTRCGSYYPILKKEFETVLKREGIEGVKVEGTSHLSGHKFAGNVVVYLPQGWGVWYGRVGVGEVEGIVRETIMGGRVLKGLTRGVVGREMEEDV</sequence>
<gene>
    <name evidence="3" type="ORF">PCON_12601</name>
</gene>
<dbReference type="CDD" id="cd03062">
    <property type="entry name" value="TRX_Fd_Sucrase"/>
    <property type="match status" value="1"/>
</dbReference>
<dbReference type="AlphaFoldDB" id="U4L748"/>
<dbReference type="Proteomes" id="UP000018144">
    <property type="component" value="Unassembled WGS sequence"/>
</dbReference>